<dbReference type="InterPro" id="IPR013087">
    <property type="entry name" value="Znf_C2H2_type"/>
</dbReference>
<sequence length="629" mass="72980">MPPKKVKRTTASSDVKGSGSTPTQRKGGGKAPSTRGRGGLKDMLEMPIDVIHEILRHLRPRDLLSLSWSSKSVHAFLMKKSSAYIWKLSLENVEGLPSCPEHLIEPAWASFLFAKHCSACGQGNIADSGIFWECYKRLCKDCFCGRTSDLRYINFDNIPMDMFNQCSINRPRESKTLCLVFEVQKTIHTWRKLVKANNEHELALFIGTEILRVRKIRDHALECSEWAEEQARMHKQERAGIQEDRLQEIMCRLCDLGWRPEIDFIKLNDHEEFYEHKHVRAARKLTERSWQNICEEMVKCMEAVRAKRLALELTKRLNGRWKAMESALSILYDHQEIRNRGLSYGDIALMPEFREIMCSPPDVEVNKESFMALEANIGKHAEQWYMRMQDELRALLIQSADKDSNGETAPDEADVDALELATTIFRCERCAEVMFYSQVMKHRCFRRVPYWQQAGSDAYRKFVSGRLTGYSYAFQRPTVVEGLLTVNNPPDEVVRLIELCGKNTRTVRAKEMDALDVRFVRNDKEIMTWRAAMTFQDYMSYSERKDWRLATAKELDEAKQLEAKRRRDVSRLVCKICKEEYNHRADALTHLEVRHGIKDAGVERESELLEAHLELDISSSKRWAFIMSS</sequence>
<feature type="region of interest" description="Disordered" evidence="1">
    <location>
        <begin position="1"/>
        <end position="40"/>
    </location>
</feature>
<dbReference type="InterPro" id="IPR001810">
    <property type="entry name" value="F-box_dom"/>
</dbReference>
<evidence type="ECO:0000313" key="3">
    <source>
        <dbReference type="EMBL" id="KAH9843663.1"/>
    </source>
</evidence>
<dbReference type="SUPFAM" id="SSF81383">
    <property type="entry name" value="F-box domain"/>
    <property type="match status" value="1"/>
</dbReference>
<name>A0ABQ8KWJ5_9APHY</name>
<dbReference type="RefSeq" id="XP_047784473.1">
    <property type="nucleotide sequence ID" value="XM_047928394.1"/>
</dbReference>
<organism evidence="3 4">
    <name type="scientific">Rhodofomes roseus</name>
    <dbReference type="NCBI Taxonomy" id="34475"/>
    <lineage>
        <taxon>Eukaryota</taxon>
        <taxon>Fungi</taxon>
        <taxon>Dikarya</taxon>
        <taxon>Basidiomycota</taxon>
        <taxon>Agaricomycotina</taxon>
        <taxon>Agaricomycetes</taxon>
        <taxon>Polyporales</taxon>
        <taxon>Rhodofomes</taxon>
    </lineage>
</organism>
<dbReference type="InterPro" id="IPR036047">
    <property type="entry name" value="F-box-like_dom_sf"/>
</dbReference>
<dbReference type="PROSITE" id="PS50181">
    <property type="entry name" value="FBOX"/>
    <property type="match status" value="1"/>
</dbReference>
<evidence type="ECO:0000313" key="4">
    <source>
        <dbReference type="Proteomes" id="UP000814176"/>
    </source>
</evidence>
<feature type="compositionally biased region" description="Polar residues" evidence="1">
    <location>
        <begin position="9"/>
        <end position="24"/>
    </location>
</feature>
<dbReference type="GeneID" id="72009126"/>
<gene>
    <name evidence="3" type="ORF">C8Q71DRAFT_8756</name>
</gene>
<feature type="domain" description="F-box" evidence="2">
    <location>
        <begin position="40"/>
        <end position="89"/>
    </location>
</feature>
<protein>
    <recommendedName>
        <fullName evidence="2">F-box domain-containing protein</fullName>
    </recommendedName>
</protein>
<comment type="caution">
    <text evidence="3">The sequence shown here is derived from an EMBL/GenBank/DDBJ whole genome shotgun (WGS) entry which is preliminary data.</text>
</comment>
<dbReference type="PROSITE" id="PS00028">
    <property type="entry name" value="ZINC_FINGER_C2H2_1"/>
    <property type="match status" value="1"/>
</dbReference>
<dbReference type="Proteomes" id="UP000814176">
    <property type="component" value="Unassembled WGS sequence"/>
</dbReference>
<accession>A0ABQ8KWJ5</accession>
<proteinExistence type="predicted"/>
<evidence type="ECO:0000259" key="2">
    <source>
        <dbReference type="PROSITE" id="PS50181"/>
    </source>
</evidence>
<dbReference type="EMBL" id="JADCUA010000001">
    <property type="protein sequence ID" value="KAH9843663.1"/>
    <property type="molecule type" value="Genomic_DNA"/>
</dbReference>
<keyword evidence="4" id="KW-1185">Reference proteome</keyword>
<evidence type="ECO:0000256" key="1">
    <source>
        <dbReference type="SAM" id="MobiDB-lite"/>
    </source>
</evidence>
<reference evidence="3 4" key="1">
    <citation type="journal article" date="2021" name="Environ. Microbiol.">
        <title>Gene family expansions and transcriptome signatures uncover fungal adaptations to wood decay.</title>
        <authorList>
            <person name="Hage H."/>
            <person name="Miyauchi S."/>
            <person name="Viragh M."/>
            <person name="Drula E."/>
            <person name="Min B."/>
            <person name="Chaduli D."/>
            <person name="Navarro D."/>
            <person name="Favel A."/>
            <person name="Norest M."/>
            <person name="Lesage-Meessen L."/>
            <person name="Balint B."/>
            <person name="Merenyi Z."/>
            <person name="de Eugenio L."/>
            <person name="Morin E."/>
            <person name="Martinez A.T."/>
            <person name="Baldrian P."/>
            <person name="Stursova M."/>
            <person name="Martinez M.J."/>
            <person name="Novotny C."/>
            <person name="Magnuson J.K."/>
            <person name="Spatafora J.W."/>
            <person name="Maurice S."/>
            <person name="Pangilinan J."/>
            <person name="Andreopoulos W."/>
            <person name="LaButti K."/>
            <person name="Hundley H."/>
            <person name="Na H."/>
            <person name="Kuo A."/>
            <person name="Barry K."/>
            <person name="Lipzen A."/>
            <person name="Henrissat B."/>
            <person name="Riley R."/>
            <person name="Ahrendt S."/>
            <person name="Nagy L.G."/>
            <person name="Grigoriev I.V."/>
            <person name="Martin F."/>
            <person name="Rosso M.N."/>
        </authorList>
    </citation>
    <scope>NUCLEOTIDE SEQUENCE [LARGE SCALE GENOMIC DNA]</scope>
    <source>
        <strain evidence="3 4">CIRM-BRFM 1785</strain>
    </source>
</reference>